<feature type="compositionally biased region" description="Low complexity" evidence="2">
    <location>
        <begin position="750"/>
        <end position="761"/>
    </location>
</feature>
<feature type="compositionally biased region" description="Low complexity" evidence="2">
    <location>
        <begin position="97"/>
        <end position="113"/>
    </location>
</feature>
<dbReference type="InterPro" id="IPR011990">
    <property type="entry name" value="TPR-like_helical_dom_sf"/>
</dbReference>
<feature type="compositionally biased region" description="Low complexity" evidence="2">
    <location>
        <begin position="133"/>
        <end position="147"/>
    </location>
</feature>
<accession>A0AAD8Y9X2</accession>
<evidence type="ECO:0000313" key="4">
    <source>
        <dbReference type="Proteomes" id="UP001224775"/>
    </source>
</evidence>
<comment type="caution">
    <text evidence="3">The sequence shown here is derived from an EMBL/GenBank/DDBJ whole genome shotgun (WGS) entry which is preliminary data.</text>
</comment>
<dbReference type="AlphaFoldDB" id="A0AAD8Y9X2"/>
<feature type="region of interest" description="Disordered" evidence="2">
    <location>
        <begin position="1"/>
        <end position="215"/>
    </location>
</feature>
<feature type="compositionally biased region" description="Low complexity" evidence="2">
    <location>
        <begin position="164"/>
        <end position="175"/>
    </location>
</feature>
<protein>
    <submittedName>
        <fullName evidence="3">Tetratricopeptide repeat protein</fullName>
    </submittedName>
</protein>
<dbReference type="InterPro" id="IPR019734">
    <property type="entry name" value="TPR_rpt"/>
</dbReference>
<dbReference type="InterPro" id="IPR052758">
    <property type="entry name" value="SRC_co-chaperone"/>
</dbReference>
<name>A0AAD8Y9X2_9STRA</name>
<sequence>MKSSISSASSVGSRVKRSHERRHSSKSSSTTSSYHDSDSVASLRSGSAFRSKASSRNRSVASHDTYSIESGSQKSKVSAASTKSHFSNDDDSVFPMRSSHSVSSRRSNRSTPSFQEQLESLSDRSHRSGSELSGSAARSSPRSVSSHASHKSNHSRRSHRSSSSRKSSMSNSHRSLASTNSHNSASVTSHKSTNSQRGKKTSSLQQKGETQLKSKRYSEAIKSFTSAIRACDSSQDWSGSDEDNTTNDTNGTMAVLCRYRCEALYELGLYELAAKDARKALKLEQSSTSSDHTNNGLALRGKILSLLGYSLLRIGSNNLESAKKAFEDSIEFTKDAIDNAKMLSSTGQPSTSLDDAKKLLKTTLEESKTGLNEIVTYETLKEELKDSSRKSYIMDLDSILDMTPGNIDLHVQKIQHLISRKRWFEVANHCEQMASKASRYCGVGIFKGDLQDADPFPDMKLEELDPDYFTRRDKVVPQHLRVLPTVASREAVSLLPKEILSYYVTSLRLEDRCDSALLVGRFLRKKGDSVDNIEKEWQKLNDTIKLREEGNVFFRNGKFDRAASQYKQCLEVCSETNTGGQINAALHYNRGKCFYAMSQYQDASTEFTQAISIHSMYSDAILQRARCHLQMKDRKKASANFNRYLTLVEGTREHPYPPPYKGSNCFFDMPSDVTYRQVESVKAEMEKHRIADISSNQRHSNTQSGMSSFIEKSKAKLFSGLCNKKGVTNQVVVNKRPRQNGAELRITDGSNLRSSMNSNSSTPGTKFVRFLGDPPSHAPSMRSSNDPLRNEFDMKEREP</sequence>
<reference evidence="3" key="1">
    <citation type="submission" date="2023-06" db="EMBL/GenBank/DDBJ databases">
        <title>Survivors Of The Sea: Transcriptome response of Skeletonema marinoi to long-term dormancy.</title>
        <authorList>
            <person name="Pinder M.I.M."/>
            <person name="Kourtchenko O."/>
            <person name="Robertson E.K."/>
            <person name="Larsson T."/>
            <person name="Maumus F."/>
            <person name="Osuna-Cruz C.M."/>
            <person name="Vancaester E."/>
            <person name="Stenow R."/>
            <person name="Vandepoele K."/>
            <person name="Ploug H."/>
            <person name="Bruchert V."/>
            <person name="Godhe A."/>
            <person name="Topel M."/>
        </authorList>
    </citation>
    <scope>NUCLEOTIDE SEQUENCE</scope>
    <source>
        <strain evidence="3">R05AC</strain>
    </source>
</reference>
<dbReference type="PANTHER" id="PTHR44200">
    <property type="entry name" value="DNAJ HOMOLOG SUBFAMILY C MEMBER 7"/>
    <property type="match status" value="1"/>
</dbReference>
<dbReference type="PANTHER" id="PTHR44200:SF1">
    <property type="entry name" value="DNAJ HOMOLOG SUBFAMILY C MEMBER 7"/>
    <property type="match status" value="1"/>
</dbReference>
<feature type="compositionally biased region" description="Low complexity" evidence="2">
    <location>
        <begin position="1"/>
        <end position="13"/>
    </location>
</feature>
<feature type="compositionally biased region" description="Basic residues" evidence="2">
    <location>
        <begin position="14"/>
        <end position="25"/>
    </location>
</feature>
<evidence type="ECO:0000256" key="2">
    <source>
        <dbReference type="SAM" id="MobiDB-lite"/>
    </source>
</evidence>
<organism evidence="3 4">
    <name type="scientific">Skeletonema marinoi</name>
    <dbReference type="NCBI Taxonomy" id="267567"/>
    <lineage>
        <taxon>Eukaryota</taxon>
        <taxon>Sar</taxon>
        <taxon>Stramenopiles</taxon>
        <taxon>Ochrophyta</taxon>
        <taxon>Bacillariophyta</taxon>
        <taxon>Coscinodiscophyceae</taxon>
        <taxon>Thalassiosirophycidae</taxon>
        <taxon>Thalassiosirales</taxon>
        <taxon>Skeletonemataceae</taxon>
        <taxon>Skeletonema</taxon>
        <taxon>Skeletonema marinoi-dohrnii complex</taxon>
    </lineage>
</organism>
<dbReference type="PROSITE" id="PS50005">
    <property type="entry name" value="TPR"/>
    <property type="match status" value="1"/>
</dbReference>
<feature type="compositionally biased region" description="Basic and acidic residues" evidence="2">
    <location>
        <begin position="788"/>
        <end position="799"/>
    </location>
</feature>
<keyword evidence="1" id="KW-0802">TPR repeat</keyword>
<dbReference type="Proteomes" id="UP001224775">
    <property type="component" value="Unassembled WGS sequence"/>
</dbReference>
<feature type="compositionally biased region" description="Polar residues" evidence="2">
    <location>
        <begin position="176"/>
        <end position="209"/>
    </location>
</feature>
<evidence type="ECO:0000313" key="3">
    <source>
        <dbReference type="EMBL" id="KAK1742479.1"/>
    </source>
</evidence>
<feature type="compositionally biased region" description="Polar residues" evidence="2">
    <location>
        <begin position="52"/>
        <end position="85"/>
    </location>
</feature>
<gene>
    <name evidence="3" type="ORF">QTG54_007044</name>
</gene>
<feature type="region of interest" description="Disordered" evidence="2">
    <location>
        <begin position="749"/>
        <end position="799"/>
    </location>
</feature>
<feature type="repeat" description="TPR" evidence="1">
    <location>
        <begin position="584"/>
        <end position="617"/>
    </location>
</feature>
<keyword evidence="4" id="KW-1185">Reference proteome</keyword>
<dbReference type="EMBL" id="JATAAI010000011">
    <property type="protein sequence ID" value="KAK1742479.1"/>
    <property type="molecule type" value="Genomic_DNA"/>
</dbReference>
<dbReference type="SUPFAM" id="SSF48452">
    <property type="entry name" value="TPR-like"/>
    <property type="match status" value="2"/>
</dbReference>
<dbReference type="SMART" id="SM00028">
    <property type="entry name" value="TPR"/>
    <property type="match status" value="5"/>
</dbReference>
<evidence type="ECO:0000256" key="1">
    <source>
        <dbReference type="PROSITE-ProRule" id="PRU00339"/>
    </source>
</evidence>
<dbReference type="Gene3D" id="1.25.40.10">
    <property type="entry name" value="Tetratricopeptide repeat domain"/>
    <property type="match status" value="2"/>
</dbReference>
<proteinExistence type="predicted"/>
<feature type="compositionally biased region" description="Basic residues" evidence="2">
    <location>
        <begin position="148"/>
        <end position="163"/>
    </location>
</feature>